<keyword evidence="4" id="KW-1003">Cell membrane</keyword>
<keyword evidence="6 8" id="KW-1133">Transmembrane helix</keyword>
<proteinExistence type="inferred from homology"/>
<evidence type="ECO:0000256" key="1">
    <source>
        <dbReference type="ARBA" id="ARBA00004429"/>
    </source>
</evidence>
<evidence type="ECO:0000256" key="7">
    <source>
        <dbReference type="ARBA" id="ARBA00023136"/>
    </source>
</evidence>
<feature type="transmembrane region" description="Helical" evidence="8">
    <location>
        <begin position="147"/>
        <end position="164"/>
    </location>
</feature>
<dbReference type="EMBL" id="FNFD01000008">
    <property type="protein sequence ID" value="SDK52622.1"/>
    <property type="molecule type" value="Genomic_DNA"/>
</dbReference>
<evidence type="ECO:0000256" key="5">
    <source>
        <dbReference type="ARBA" id="ARBA00022692"/>
    </source>
</evidence>
<dbReference type="GO" id="GO:0016036">
    <property type="term" value="P:cellular response to phosphate starvation"/>
    <property type="evidence" value="ECO:0007669"/>
    <property type="project" value="InterPro"/>
</dbReference>
<organism evidence="9 10">
    <name type="scientific">Pseudomonas indica</name>
    <dbReference type="NCBI Taxonomy" id="137658"/>
    <lineage>
        <taxon>Bacteria</taxon>
        <taxon>Pseudomonadati</taxon>
        <taxon>Pseudomonadota</taxon>
        <taxon>Gammaproteobacteria</taxon>
        <taxon>Pseudomonadales</taxon>
        <taxon>Pseudomonadaceae</taxon>
        <taxon>Pseudomonas</taxon>
    </lineage>
</organism>
<dbReference type="GO" id="GO:0005886">
    <property type="term" value="C:plasma membrane"/>
    <property type="evidence" value="ECO:0007669"/>
    <property type="project" value="UniProtKB-SubCell"/>
</dbReference>
<feature type="transmembrane region" description="Helical" evidence="8">
    <location>
        <begin position="124"/>
        <end position="141"/>
    </location>
</feature>
<evidence type="ECO:0000256" key="8">
    <source>
        <dbReference type="SAM" id="Phobius"/>
    </source>
</evidence>
<name>A0A1G9CLX5_9PSED</name>
<evidence type="ECO:0000256" key="6">
    <source>
        <dbReference type="ARBA" id="ARBA00022989"/>
    </source>
</evidence>
<evidence type="ECO:0000256" key="4">
    <source>
        <dbReference type="ARBA" id="ARBA00022475"/>
    </source>
</evidence>
<feature type="transmembrane region" description="Helical" evidence="8">
    <location>
        <begin position="176"/>
        <end position="197"/>
    </location>
</feature>
<keyword evidence="7 8" id="KW-0472">Membrane</keyword>
<comment type="similarity">
    <text evidence="2">Belongs to the PsiE family.</text>
</comment>
<dbReference type="Proteomes" id="UP000198706">
    <property type="component" value="Unassembled WGS sequence"/>
</dbReference>
<dbReference type="STRING" id="137658.SAMN05216186_1082"/>
<dbReference type="Pfam" id="PF06146">
    <property type="entry name" value="PsiE"/>
    <property type="match status" value="1"/>
</dbReference>
<evidence type="ECO:0000256" key="2">
    <source>
        <dbReference type="ARBA" id="ARBA00005632"/>
    </source>
</evidence>
<comment type="subcellular location">
    <subcellularLocation>
        <location evidence="1">Cell inner membrane</location>
        <topology evidence="1">Multi-pass membrane protein</topology>
    </subcellularLocation>
</comment>
<dbReference type="PANTHER" id="PTHR37819:SF1">
    <property type="entry name" value="PROTEIN PSIE"/>
    <property type="match status" value="1"/>
</dbReference>
<protein>
    <recommendedName>
        <fullName evidence="3">Protein PsiE</fullName>
    </recommendedName>
</protein>
<sequence length="220" mass="24078">MPARLTPAHPTCRRFGAFFRSTAKVALRCVPRCGSILAGLLLDNQTVTPATQNPPERKESRIVKLNWAESLREAVHGLAESLGNLLVESFHYLALFAIGGITAWAAVLAVCGMLEKGHITVDDILLLFIYLELGAMVGIYFKTNHMPVRFLIYVAITALTRLLISDVSHHNRPGMEVVYVSGAILLLALAILVVRFASSRFPAVQSDARRGRDGDAQTLD</sequence>
<dbReference type="PANTHER" id="PTHR37819">
    <property type="entry name" value="PROTEIN PSIE"/>
    <property type="match status" value="1"/>
</dbReference>
<accession>A0A1G9CLX5</accession>
<keyword evidence="10" id="KW-1185">Reference proteome</keyword>
<reference evidence="9 10" key="1">
    <citation type="submission" date="2016-10" db="EMBL/GenBank/DDBJ databases">
        <authorList>
            <person name="de Groot N.N."/>
        </authorList>
    </citation>
    <scope>NUCLEOTIDE SEQUENCE [LARGE SCALE GENOMIC DNA]</scope>
    <source>
        <strain evidence="9 10">JCM 21544</strain>
    </source>
</reference>
<gene>
    <name evidence="9" type="ORF">SAMN05216186_1082</name>
</gene>
<evidence type="ECO:0000313" key="9">
    <source>
        <dbReference type="EMBL" id="SDK52622.1"/>
    </source>
</evidence>
<keyword evidence="5 8" id="KW-0812">Transmembrane</keyword>
<evidence type="ECO:0000313" key="10">
    <source>
        <dbReference type="Proteomes" id="UP000198706"/>
    </source>
</evidence>
<dbReference type="InterPro" id="IPR009315">
    <property type="entry name" value="P_starv_induced_PsiE"/>
</dbReference>
<feature type="transmembrane region" description="Helical" evidence="8">
    <location>
        <begin position="90"/>
        <end position="112"/>
    </location>
</feature>
<dbReference type="InterPro" id="IPR020948">
    <property type="entry name" value="P_starv_induced_PsiE-like"/>
</dbReference>
<dbReference type="AlphaFoldDB" id="A0A1G9CLX5"/>
<evidence type="ECO:0000256" key="3">
    <source>
        <dbReference type="ARBA" id="ARBA00021903"/>
    </source>
</evidence>